<reference evidence="2" key="2">
    <citation type="journal article" date="2015" name="Fish Shellfish Immunol.">
        <title>Early steps in the European eel (Anguilla anguilla)-Vibrio vulnificus interaction in the gills: Role of the RtxA13 toxin.</title>
        <authorList>
            <person name="Callol A."/>
            <person name="Pajuelo D."/>
            <person name="Ebbesson L."/>
            <person name="Teles M."/>
            <person name="MacKenzie S."/>
            <person name="Amaro C."/>
        </authorList>
    </citation>
    <scope>NUCLEOTIDE SEQUENCE</scope>
</reference>
<sequence length="46" mass="5306">MAGGRSSYVEWVCVKRQSQEGTLESNLTHSRSDTMRHWQDYNTTTA</sequence>
<accession>A0A0E9RF70</accession>
<feature type="region of interest" description="Disordered" evidence="1">
    <location>
        <begin position="19"/>
        <end position="46"/>
    </location>
</feature>
<evidence type="ECO:0000313" key="2">
    <source>
        <dbReference type="EMBL" id="JAH27766.1"/>
    </source>
</evidence>
<reference evidence="2" key="1">
    <citation type="submission" date="2014-11" db="EMBL/GenBank/DDBJ databases">
        <authorList>
            <person name="Amaro Gonzalez C."/>
        </authorList>
    </citation>
    <scope>NUCLEOTIDE SEQUENCE</scope>
</reference>
<feature type="compositionally biased region" description="Polar residues" evidence="1">
    <location>
        <begin position="19"/>
        <end position="29"/>
    </location>
</feature>
<proteinExistence type="predicted"/>
<feature type="compositionally biased region" description="Basic and acidic residues" evidence="1">
    <location>
        <begin position="30"/>
        <end position="39"/>
    </location>
</feature>
<evidence type="ECO:0000256" key="1">
    <source>
        <dbReference type="SAM" id="MobiDB-lite"/>
    </source>
</evidence>
<protein>
    <submittedName>
        <fullName evidence="2">Uncharacterized protein</fullName>
    </submittedName>
</protein>
<dbReference type="EMBL" id="GBXM01080811">
    <property type="protein sequence ID" value="JAH27766.1"/>
    <property type="molecule type" value="Transcribed_RNA"/>
</dbReference>
<organism evidence="2">
    <name type="scientific">Anguilla anguilla</name>
    <name type="common">European freshwater eel</name>
    <name type="synonym">Muraena anguilla</name>
    <dbReference type="NCBI Taxonomy" id="7936"/>
    <lineage>
        <taxon>Eukaryota</taxon>
        <taxon>Metazoa</taxon>
        <taxon>Chordata</taxon>
        <taxon>Craniata</taxon>
        <taxon>Vertebrata</taxon>
        <taxon>Euteleostomi</taxon>
        <taxon>Actinopterygii</taxon>
        <taxon>Neopterygii</taxon>
        <taxon>Teleostei</taxon>
        <taxon>Anguilliformes</taxon>
        <taxon>Anguillidae</taxon>
        <taxon>Anguilla</taxon>
    </lineage>
</organism>
<name>A0A0E9RF70_ANGAN</name>
<dbReference type="AlphaFoldDB" id="A0A0E9RF70"/>